<name>A0A8J6P2Y1_9FIRM</name>
<sequence length="150" mass="17426">MAQSVRLSDKAIKKTLTLTAGVWQTLQELSRDTELYNDSAAVRMCIKFYYDNHDIMESMKLELVDLHHELDLIKKYSNEQRRMLFLVVDLLNMICINQNVPPAPSFKDKDFQSSALQQSQMNLSEFLKDIAVKNKYGNYNPEDDLDDEAK</sequence>
<keyword evidence="2" id="KW-1185">Reference proteome</keyword>
<accession>A0A8J6P2Y1</accession>
<gene>
    <name evidence="1" type="ORF">H8702_12370</name>
</gene>
<organism evidence="1 2">
    <name type="scientific">Massiliimalia timonensis</name>
    <dbReference type="NCBI Taxonomy" id="1987501"/>
    <lineage>
        <taxon>Bacteria</taxon>
        <taxon>Bacillati</taxon>
        <taxon>Bacillota</taxon>
        <taxon>Clostridia</taxon>
        <taxon>Eubacteriales</taxon>
        <taxon>Oscillospiraceae</taxon>
        <taxon>Massiliimalia</taxon>
    </lineage>
</organism>
<evidence type="ECO:0000313" key="1">
    <source>
        <dbReference type="EMBL" id="MBC8611884.1"/>
    </source>
</evidence>
<comment type="caution">
    <text evidence="1">The sequence shown here is derived from an EMBL/GenBank/DDBJ whole genome shotgun (WGS) entry which is preliminary data.</text>
</comment>
<dbReference type="RefSeq" id="WP_093989784.1">
    <property type="nucleotide sequence ID" value="NZ_FYDD01000004.1"/>
</dbReference>
<dbReference type="EMBL" id="JACRTL010000008">
    <property type="protein sequence ID" value="MBC8611884.1"/>
    <property type="molecule type" value="Genomic_DNA"/>
</dbReference>
<dbReference type="AlphaFoldDB" id="A0A8J6P2Y1"/>
<dbReference type="Proteomes" id="UP000632659">
    <property type="component" value="Unassembled WGS sequence"/>
</dbReference>
<proteinExistence type="predicted"/>
<reference evidence="1" key="1">
    <citation type="submission" date="2020-08" db="EMBL/GenBank/DDBJ databases">
        <title>Genome public.</title>
        <authorList>
            <person name="Liu C."/>
            <person name="Sun Q."/>
        </authorList>
    </citation>
    <scope>NUCLEOTIDE SEQUENCE</scope>
    <source>
        <strain evidence="1">NSJ-15</strain>
    </source>
</reference>
<evidence type="ECO:0000313" key="2">
    <source>
        <dbReference type="Proteomes" id="UP000632659"/>
    </source>
</evidence>
<protein>
    <submittedName>
        <fullName evidence="1">Uncharacterized protein</fullName>
    </submittedName>
</protein>